<dbReference type="InterPro" id="IPR026444">
    <property type="entry name" value="Secre_tail"/>
</dbReference>
<dbReference type="NCBIfam" id="TIGR04183">
    <property type="entry name" value="Por_Secre_tail"/>
    <property type="match status" value="1"/>
</dbReference>
<evidence type="ECO:0000313" key="3">
    <source>
        <dbReference type="Proteomes" id="UP001172083"/>
    </source>
</evidence>
<dbReference type="RefSeq" id="WP_346759172.1">
    <property type="nucleotide sequence ID" value="NZ_JAUJEB010000004.1"/>
</dbReference>
<protein>
    <submittedName>
        <fullName evidence="2">T9SS type A sorting domain-containing protein</fullName>
    </submittedName>
</protein>
<dbReference type="Proteomes" id="UP001172083">
    <property type="component" value="Unassembled WGS sequence"/>
</dbReference>
<dbReference type="EMBL" id="JAUJEB010000004">
    <property type="protein sequence ID" value="MDN5213832.1"/>
    <property type="molecule type" value="Genomic_DNA"/>
</dbReference>
<feature type="domain" description="Secretion system C-terminal sorting" evidence="1">
    <location>
        <begin position="565"/>
        <end position="633"/>
    </location>
</feature>
<proteinExistence type="predicted"/>
<keyword evidence="3" id="KW-1185">Reference proteome</keyword>
<evidence type="ECO:0000313" key="2">
    <source>
        <dbReference type="EMBL" id="MDN5213832.1"/>
    </source>
</evidence>
<comment type="caution">
    <text evidence="2">The sequence shown here is derived from an EMBL/GenBank/DDBJ whole genome shotgun (WGS) entry which is preliminary data.</text>
</comment>
<sequence>MPLMVSSAVPKLLSFLGLLLFINQGLLAQFKIIPIPIKQEKNTHLNHRQARTTQDGPLALPFWDDFSTSHKFPDTALWLGSQNVSISRGAGIQPPTFNVATFDGTDANGNVYSENEISVGLADSLLSKPIDLSGIGLNFQNTVYLSFFWQLEGFGEIPDPEDSIRLQFRDVNDNWVTIWSMTGGDPTISDVFTQETFQLDPVLFYHENFQFKFESFSRLTGVFDTWQIDYILLNKGRNGTDLSHLDHAITSYPTSLFGRYTAVPTTQFYSEGFDAADKLTGASVGYFNLDKFLQPIEYTAFVTDTIRGEILDTLNFNEPDPSIPGPFARDTYTTNLLDIGKVGNVDSAVLELTFYINTGDTLLVDEVIGTDTTFTDRFDLRSNDTITTYFTINDYFSYDDGSAEFGAGINQTGGRLAYQYELFTEDTLTAVDIYFPNIGADFSGTPIELFVWRDLEDSETSILAELSTTVKSTIGINEVQSYELNPPIVVNGNIYIGYRQSTDQRLPVGLDMNTDTGDRIFFNVLGQWEQNTEIAGSLLMRPRFGRGAVVTGIDDDRQPDKVLKIFPNPSSGRFHIEGAFDKVILYSSSGQQIPLKVLKTDLNSATFDITGLAMGIYQLRIFKGGKSFSKRIMLME</sequence>
<reference evidence="2" key="1">
    <citation type="submission" date="2023-06" db="EMBL/GenBank/DDBJ databases">
        <title>Genomic of Agaribacillus aureum.</title>
        <authorList>
            <person name="Wang G."/>
        </authorList>
    </citation>
    <scope>NUCLEOTIDE SEQUENCE</scope>
    <source>
        <strain evidence="2">BMA12</strain>
    </source>
</reference>
<gene>
    <name evidence="2" type="ORF">QQ020_17290</name>
</gene>
<name>A0ABT8L7U6_9BACT</name>
<accession>A0ABT8L7U6</accession>
<evidence type="ECO:0000259" key="1">
    <source>
        <dbReference type="Pfam" id="PF18962"/>
    </source>
</evidence>
<dbReference type="Pfam" id="PF18962">
    <property type="entry name" value="Por_Secre_tail"/>
    <property type="match status" value="1"/>
</dbReference>
<organism evidence="2 3">
    <name type="scientific">Agaribacillus aureus</name>
    <dbReference type="NCBI Taxonomy" id="3051825"/>
    <lineage>
        <taxon>Bacteria</taxon>
        <taxon>Pseudomonadati</taxon>
        <taxon>Bacteroidota</taxon>
        <taxon>Cytophagia</taxon>
        <taxon>Cytophagales</taxon>
        <taxon>Splendidivirgaceae</taxon>
        <taxon>Agaribacillus</taxon>
    </lineage>
</organism>